<dbReference type="AlphaFoldDB" id="X1FQX3"/>
<dbReference type="Pfam" id="PF23343">
    <property type="entry name" value="REP_ORF2-G2P"/>
    <property type="match status" value="1"/>
</dbReference>
<proteinExistence type="predicted"/>
<comment type="caution">
    <text evidence="2">The sequence shown here is derived from an EMBL/GenBank/DDBJ whole genome shotgun (WGS) entry which is preliminary data.</text>
</comment>
<organism evidence="2">
    <name type="scientific">marine sediment metagenome</name>
    <dbReference type="NCBI Taxonomy" id="412755"/>
    <lineage>
        <taxon>unclassified sequences</taxon>
        <taxon>metagenomes</taxon>
        <taxon>ecological metagenomes</taxon>
    </lineage>
</organism>
<evidence type="ECO:0000259" key="1">
    <source>
        <dbReference type="Pfam" id="PF23343"/>
    </source>
</evidence>
<dbReference type="EMBL" id="BARU01012899">
    <property type="protein sequence ID" value="GAH31764.1"/>
    <property type="molecule type" value="Genomic_DNA"/>
</dbReference>
<accession>X1FQX3</accession>
<sequence>MEGQGSFTRVKIHSGVQVGGGKRGKVTTFSPKSRVRLLEKLARVFVGDCEGALFITLTYEWNMQEPVRAQRDLRVLCQRLAERFGGLAIIWRAELQKRGAIHYHLLVMGATFVPKQWLADAWAEITGGERPWTRVERMRSKHGAVWYCAKYMTKVDGEEVSSTPGEIPGG</sequence>
<dbReference type="InterPro" id="IPR056906">
    <property type="entry name" value="ORF2/G2P_dom"/>
</dbReference>
<feature type="domain" description="Replication-associated protein ORF2/G2P" evidence="1">
    <location>
        <begin position="53"/>
        <end position="155"/>
    </location>
</feature>
<feature type="non-terminal residue" evidence="2">
    <location>
        <position position="170"/>
    </location>
</feature>
<name>X1FQX3_9ZZZZ</name>
<protein>
    <recommendedName>
        <fullName evidence="1">Replication-associated protein ORF2/G2P domain-containing protein</fullName>
    </recommendedName>
</protein>
<evidence type="ECO:0000313" key="2">
    <source>
        <dbReference type="EMBL" id="GAH31764.1"/>
    </source>
</evidence>
<reference evidence="2" key="1">
    <citation type="journal article" date="2014" name="Front. Microbiol.">
        <title>High frequency of phylogenetically diverse reductive dehalogenase-homologous genes in deep subseafloor sedimentary metagenomes.</title>
        <authorList>
            <person name="Kawai M."/>
            <person name="Futagami T."/>
            <person name="Toyoda A."/>
            <person name="Takaki Y."/>
            <person name="Nishi S."/>
            <person name="Hori S."/>
            <person name="Arai W."/>
            <person name="Tsubouchi T."/>
            <person name="Morono Y."/>
            <person name="Uchiyama I."/>
            <person name="Ito T."/>
            <person name="Fujiyama A."/>
            <person name="Inagaki F."/>
            <person name="Takami H."/>
        </authorList>
    </citation>
    <scope>NUCLEOTIDE SEQUENCE</scope>
    <source>
        <strain evidence="2">Expedition CK06-06</strain>
    </source>
</reference>
<gene>
    <name evidence="2" type="ORF">S03H2_23565</name>
</gene>